<evidence type="ECO:0000313" key="1">
    <source>
        <dbReference type="EMBL" id="GAG80608.1"/>
    </source>
</evidence>
<proteinExistence type="predicted"/>
<dbReference type="AlphaFoldDB" id="X1B8Z5"/>
<organism evidence="1">
    <name type="scientific">marine sediment metagenome</name>
    <dbReference type="NCBI Taxonomy" id="412755"/>
    <lineage>
        <taxon>unclassified sequences</taxon>
        <taxon>metagenomes</taxon>
        <taxon>ecological metagenomes</taxon>
    </lineage>
</organism>
<protein>
    <submittedName>
        <fullName evidence="1">Uncharacterized protein</fullName>
    </submittedName>
</protein>
<sequence length="62" mass="7080">MKNIKELEADNYNAESSLTTFTIKQLLETNINTLKDVLGLIDEKLRWGKFPALEEIKARITG</sequence>
<gene>
    <name evidence="1" type="ORF">S01H4_21525</name>
</gene>
<dbReference type="EMBL" id="BART01009762">
    <property type="protein sequence ID" value="GAG80608.1"/>
    <property type="molecule type" value="Genomic_DNA"/>
</dbReference>
<comment type="caution">
    <text evidence="1">The sequence shown here is derived from an EMBL/GenBank/DDBJ whole genome shotgun (WGS) entry which is preliminary data.</text>
</comment>
<reference evidence="1" key="1">
    <citation type="journal article" date="2014" name="Front. Microbiol.">
        <title>High frequency of phylogenetically diverse reductive dehalogenase-homologous genes in deep subseafloor sedimentary metagenomes.</title>
        <authorList>
            <person name="Kawai M."/>
            <person name="Futagami T."/>
            <person name="Toyoda A."/>
            <person name="Takaki Y."/>
            <person name="Nishi S."/>
            <person name="Hori S."/>
            <person name="Arai W."/>
            <person name="Tsubouchi T."/>
            <person name="Morono Y."/>
            <person name="Uchiyama I."/>
            <person name="Ito T."/>
            <person name="Fujiyama A."/>
            <person name="Inagaki F."/>
            <person name="Takami H."/>
        </authorList>
    </citation>
    <scope>NUCLEOTIDE SEQUENCE</scope>
    <source>
        <strain evidence="1">Expedition CK06-06</strain>
    </source>
</reference>
<name>X1B8Z5_9ZZZZ</name>
<accession>X1B8Z5</accession>